<feature type="region of interest" description="Disordered" evidence="4">
    <location>
        <begin position="1"/>
        <end position="49"/>
    </location>
</feature>
<dbReference type="GO" id="GO:0005524">
    <property type="term" value="F:ATP binding"/>
    <property type="evidence" value="ECO:0007669"/>
    <property type="project" value="UniProtKB-KW"/>
</dbReference>
<protein>
    <recommendedName>
        <fullName evidence="5">Protein kinase domain-containing protein</fullName>
    </recommendedName>
</protein>
<dbReference type="PANTHER" id="PTHR45832">
    <property type="entry name" value="SERINE/THREONINE-PROTEIN KINASE SAMKA-RELATED-RELATED"/>
    <property type="match status" value="1"/>
</dbReference>
<accession>A0A8H6UGN2</accession>
<reference evidence="6" key="1">
    <citation type="submission" date="2020-06" db="EMBL/GenBank/DDBJ databases">
        <title>Draft genome sequences of strains closely related to Aspergillus parafelis and Aspergillus hiratsukae.</title>
        <authorList>
            <person name="Dos Santos R.A.C."/>
            <person name="Rivero-Menendez O."/>
            <person name="Steenwyk J.L."/>
            <person name="Mead M.E."/>
            <person name="Goldman G.H."/>
            <person name="Alastruey-Izquierdo A."/>
            <person name="Rokas A."/>
        </authorList>
    </citation>
    <scope>NUCLEOTIDE SEQUENCE</scope>
    <source>
        <strain evidence="6">CNM-CM5793</strain>
        <strain evidence="7">CNM-CM6106</strain>
    </source>
</reference>
<dbReference type="OrthoDB" id="4062651at2759"/>
<proteinExistence type="inferred from homology"/>
<name>A0A8H6UGN2_9EURO</name>
<dbReference type="PANTHER" id="PTHR45832:SF22">
    <property type="entry name" value="SERINE_THREONINE-PROTEIN KINASE SAMKA-RELATED"/>
    <property type="match status" value="1"/>
</dbReference>
<dbReference type="InterPro" id="IPR000719">
    <property type="entry name" value="Prot_kinase_dom"/>
</dbReference>
<dbReference type="EMBL" id="JACBAF010001884">
    <property type="protein sequence ID" value="KAF7172099.1"/>
    <property type="molecule type" value="Genomic_DNA"/>
</dbReference>
<keyword evidence="3" id="KW-0067">ATP-binding</keyword>
<dbReference type="InterPro" id="IPR011009">
    <property type="entry name" value="Kinase-like_dom_sf"/>
</dbReference>
<dbReference type="InterPro" id="IPR051931">
    <property type="entry name" value="PAK3-like"/>
</dbReference>
<evidence type="ECO:0000313" key="8">
    <source>
        <dbReference type="Proteomes" id="UP000630445"/>
    </source>
</evidence>
<evidence type="ECO:0000313" key="7">
    <source>
        <dbReference type="EMBL" id="KAF7172099.1"/>
    </source>
</evidence>
<keyword evidence="8" id="KW-1185">Reference proteome</keyword>
<organism evidence="6 8">
    <name type="scientific">Aspergillus hiratsukae</name>
    <dbReference type="NCBI Taxonomy" id="1194566"/>
    <lineage>
        <taxon>Eukaryota</taxon>
        <taxon>Fungi</taxon>
        <taxon>Dikarya</taxon>
        <taxon>Ascomycota</taxon>
        <taxon>Pezizomycotina</taxon>
        <taxon>Eurotiomycetes</taxon>
        <taxon>Eurotiomycetidae</taxon>
        <taxon>Eurotiales</taxon>
        <taxon>Aspergillaceae</taxon>
        <taxon>Aspergillus</taxon>
        <taxon>Aspergillus subgen. Fumigati</taxon>
    </lineage>
</organism>
<feature type="domain" description="Protein kinase" evidence="5">
    <location>
        <begin position="1"/>
        <end position="308"/>
    </location>
</feature>
<dbReference type="Gene3D" id="1.10.510.10">
    <property type="entry name" value="Transferase(Phosphotransferase) domain 1"/>
    <property type="match status" value="1"/>
</dbReference>
<dbReference type="SMART" id="SM00220">
    <property type="entry name" value="S_TKc"/>
    <property type="match status" value="1"/>
</dbReference>
<evidence type="ECO:0000259" key="5">
    <source>
        <dbReference type="PROSITE" id="PS50011"/>
    </source>
</evidence>
<sequence>MASSNGKRITQFVISPERGFRPGPASDDKPRVPAPAVTRPTKRRSSQGYSAYAVKKSPFGRDQNPWDFYETTMEVRLDMWVKKTRRRDGKDGVFAIRAFSQKDSGLILKRCKSLAHSHLVHFHEAFQTENTEQNLYIVTEYLPFCLDHLVACGEIPSDGELASIMGQILDALSYLHSQSLSHGSLKCSNTLVAFDGVVKIAGYWNCEDYHGSSKHMQDIKAAGFIMMQLMHDHQAMDGNIRVVDSQRSVEAVGFLADIESGLSAGELLKHEFLAYRDGKPKWNPGQLSGLVYTTAYSSQVCYKRQKRL</sequence>
<dbReference type="Proteomes" id="UP000662466">
    <property type="component" value="Unassembled WGS sequence"/>
</dbReference>
<dbReference type="GO" id="GO:0004672">
    <property type="term" value="F:protein kinase activity"/>
    <property type="evidence" value="ECO:0007669"/>
    <property type="project" value="InterPro"/>
</dbReference>
<dbReference type="Proteomes" id="UP000630445">
    <property type="component" value="Unassembled WGS sequence"/>
</dbReference>
<evidence type="ECO:0000256" key="3">
    <source>
        <dbReference type="ARBA" id="ARBA00022840"/>
    </source>
</evidence>
<evidence type="ECO:0000256" key="4">
    <source>
        <dbReference type="SAM" id="MobiDB-lite"/>
    </source>
</evidence>
<dbReference type="CDD" id="cd00180">
    <property type="entry name" value="PKc"/>
    <property type="match status" value="1"/>
</dbReference>
<dbReference type="SUPFAM" id="SSF56112">
    <property type="entry name" value="Protein kinase-like (PK-like)"/>
    <property type="match status" value="1"/>
</dbReference>
<evidence type="ECO:0000313" key="6">
    <source>
        <dbReference type="EMBL" id="KAF7134093.1"/>
    </source>
</evidence>
<gene>
    <name evidence="6" type="ORF">CNMCM5793_005722</name>
    <name evidence="7" type="ORF">CNMCM6106_006377</name>
</gene>
<evidence type="ECO:0000256" key="2">
    <source>
        <dbReference type="ARBA" id="ARBA00022741"/>
    </source>
</evidence>
<dbReference type="Pfam" id="PF00069">
    <property type="entry name" value="Pkinase"/>
    <property type="match status" value="1"/>
</dbReference>
<evidence type="ECO:0000256" key="1">
    <source>
        <dbReference type="ARBA" id="ARBA00008874"/>
    </source>
</evidence>
<comment type="similarity">
    <text evidence="1">Belongs to the protein kinase superfamily. STE Ser/Thr protein kinase family. STE20 subfamily.</text>
</comment>
<comment type="caution">
    <text evidence="6">The sequence shown here is derived from an EMBL/GenBank/DDBJ whole genome shotgun (WGS) entry which is preliminary data.</text>
</comment>
<keyword evidence="2" id="KW-0547">Nucleotide-binding</keyword>
<dbReference type="EMBL" id="JACBAD010001766">
    <property type="protein sequence ID" value="KAF7134093.1"/>
    <property type="molecule type" value="Genomic_DNA"/>
</dbReference>
<dbReference type="PROSITE" id="PS50011">
    <property type="entry name" value="PROTEIN_KINASE_DOM"/>
    <property type="match status" value="1"/>
</dbReference>
<dbReference type="AlphaFoldDB" id="A0A8H6UGN2"/>